<dbReference type="OrthoDB" id="5188758at2"/>
<dbReference type="EMBL" id="SMKZ01000025">
    <property type="protein sequence ID" value="TDE08373.1"/>
    <property type="molecule type" value="Genomic_DNA"/>
</dbReference>
<dbReference type="InParanoid" id="A0A4R5DDM3"/>
<dbReference type="Proteomes" id="UP000294739">
    <property type="component" value="Unassembled WGS sequence"/>
</dbReference>
<organism evidence="2 3">
    <name type="scientific">Jiangella asiatica</name>
    <dbReference type="NCBI Taxonomy" id="2530372"/>
    <lineage>
        <taxon>Bacteria</taxon>
        <taxon>Bacillati</taxon>
        <taxon>Actinomycetota</taxon>
        <taxon>Actinomycetes</taxon>
        <taxon>Jiangellales</taxon>
        <taxon>Jiangellaceae</taxon>
        <taxon>Jiangella</taxon>
    </lineage>
</organism>
<gene>
    <name evidence="2" type="ORF">E1269_17885</name>
</gene>
<sequence>MKLLEDVPSAVAHSEPQRRTALTLAVTAAFLLVAALLGVYLVATSDGGSDGSASDGLPPPEGTLADWATGVTDACTTVAAEHPVMAENPQVRVDAANLGAASDGTHALVTGVRQVPLPSDDAEQERAAAAVAAGEQAAEAWGALAESPEAPAAEQLTEASALTTAFVAGVTELGATCAPIG</sequence>
<evidence type="ECO:0000313" key="3">
    <source>
        <dbReference type="Proteomes" id="UP000294739"/>
    </source>
</evidence>
<keyword evidence="3" id="KW-1185">Reference proteome</keyword>
<protein>
    <submittedName>
        <fullName evidence="2">Uncharacterized protein</fullName>
    </submittedName>
</protein>
<reference evidence="2 3" key="1">
    <citation type="submission" date="2019-03" db="EMBL/GenBank/DDBJ databases">
        <title>Draft genome sequences of novel Actinobacteria.</title>
        <authorList>
            <person name="Sahin N."/>
            <person name="Ay H."/>
            <person name="Saygin H."/>
        </authorList>
    </citation>
    <scope>NUCLEOTIDE SEQUENCE [LARGE SCALE GENOMIC DNA]</scope>
    <source>
        <strain evidence="2 3">5K138</strain>
    </source>
</reference>
<dbReference type="AlphaFoldDB" id="A0A4R5DDM3"/>
<name>A0A4R5DDM3_9ACTN</name>
<proteinExistence type="predicted"/>
<evidence type="ECO:0000256" key="1">
    <source>
        <dbReference type="SAM" id="Phobius"/>
    </source>
</evidence>
<feature type="transmembrane region" description="Helical" evidence="1">
    <location>
        <begin position="21"/>
        <end position="43"/>
    </location>
</feature>
<accession>A0A4R5DDM3</accession>
<keyword evidence="1" id="KW-1133">Transmembrane helix</keyword>
<comment type="caution">
    <text evidence="2">The sequence shown here is derived from an EMBL/GenBank/DDBJ whole genome shotgun (WGS) entry which is preliminary data.</text>
</comment>
<dbReference type="RefSeq" id="WP_131896967.1">
    <property type="nucleotide sequence ID" value="NZ_SMKZ01000025.1"/>
</dbReference>
<keyword evidence="1" id="KW-0472">Membrane</keyword>
<evidence type="ECO:0000313" key="2">
    <source>
        <dbReference type="EMBL" id="TDE08373.1"/>
    </source>
</evidence>
<keyword evidence="1" id="KW-0812">Transmembrane</keyword>